<accession>A0AB34HEE7</accession>
<dbReference type="Gene3D" id="1.10.472.80">
    <property type="entry name" value="Ypt/Rab-GAP domain of gyp1p, domain 3"/>
    <property type="match status" value="1"/>
</dbReference>
<dbReference type="PANTHER" id="PTHR47219">
    <property type="entry name" value="RAB GTPASE-ACTIVATING PROTEIN 1-LIKE"/>
    <property type="match status" value="1"/>
</dbReference>
<gene>
    <name evidence="3" type="ORF">J1605_020677</name>
</gene>
<proteinExistence type="predicted"/>
<feature type="region of interest" description="Disordered" evidence="1">
    <location>
        <begin position="208"/>
        <end position="405"/>
    </location>
</feature>
<feature type="domain" description="Rab-GAP TBC" evidence="2">
    <location>
        <begin position="2"/>
        <end position="115"/>
    </location>
</feature>
<dbReference type="SUPFAM" id="SSF47923">
    <property type="entry name" value="Ypt/Rab-GAP domain of gyp1p"/>
    <property type="match status" value="2"/>
</dbReference>
<protein>
    <recommendedName>
        <fullName evidence="2">Rab-GAP TBC domain-containing protein</fullName>
    </recommendedName>
</protein>
<organism evidence="3 4">
    <name type="scientific">Eschrichtius robustus</name>
    <name type="common">California gray whale</name>
    <name type="synonym">Eschrichtius gibbosus</name>
    <dbReference type="NCBI Taxonomy" id="9764"/>
    <lineage>
        <taxon>Eukaryota</taxon>
        <taxon>Metazoa</taxon>
        <taxon>Chordata</taxon>
        <taxon>Craniata</taxon>
        <taxon>Vertebrata</taxon>
        <taxon>Euteleostomi</taxon>
        <taxon>Mammalia</taxon>
        <taxon>Eutheria</taxon>
        <taxon>Laurasiatheria</taxon>
        <taxon>Artiodactyla</taxon>
        <taxon>Whippomorpha</taxon>
        <taxon>Cetacea</taxon>
        <taxon>Mysticeti</taxon>
        <taxon>Eschrichtiidae</taxon>
        <taxon>Eschrichtius</taxon>
    </lineage>
</organism>
<dbReference type="Pfam" id="PF00566">
    <property type="entry name" value="RabGAP-TBC"/>
    <property type="match status" value="1"/>
</dbReference>
<evidence type="ECO:0000256" key="1">
    <source>
        <dbReference type="SAM" id="MobiDB-lite"/>
    </source>
</evidence>
<reference evidence="3 4" key="1">
    <citation type="submission" date="2022-11" db="EMBL/GenBank/DDBJ databases">
        <title>Whole genome sequence of Eschrichtius robustus ER-17-0199.</title>
        <authorList>
            <person name="Bruniche-Olsen A."/>
            <person name="Black A.N."/>
            <person name="Fields C.J."/>
            <person name="Walden K."/>
            <person name="Dewoody J.A."/>
        </authorList>
    </citation>
    <scope>NUCLEOTIDE SEQUENCE [LARGE SCALE GENOMIC DNA]</scope>
    <source>
        <strain evidence="3">ER-17-0199</strain>
        <tissue evidence="3">Blubber</tissue>
    </source>
</reference>
<dbReference type="Proteomes" id="UP001159641">
    <property type="component" value="Unassembled WGS sequence"/>
</dbReference>
<evidence type="ECO:0000313" key="3">
    <source>
        <dbReference type="EMBL" id="KAJ8791237.1"/>
    </source>
</evidence>
<dbReference type="PANTHER" id="PTHR47219:SF25">
    <property type="entry name" value="RAB-GAP TBC DOMAIN-CONTAINING PROTEIN"/>
    <property type="match status" value="1"/>
</dbReference>
<name>A0AB34HEE7_ESCRO</name>
<keyword evidence="4" id="KW-1185">Reference proteome</keyword>
<dbReference type="InterPro" id="IPR035969">
    <property type="entry name" value="Rab-GAP_TBC_sf"/>
</dbReference>
<evidence type="ECO:0000259" key="2">
    <source>
        <dbReference type="Pfam" id="PF00566"/>
    </source>
</evidence>
<dbReference type="InterPro" id="IPR050302">
    <property type="entry name" value="Rab_GAP_TBC_domain"/>
</dbReference>
<evidence type="ECO:0000313" key="4">
    <source>
        <dbReference type="Proteomes" id="UP001159641"/>
    </source>
</evidence>
<dbReference type="InterPro" id="IPR000195">
    <property type="entry name" value="Rab-GAP-TBC_dom"/>
</dbReference>
<feature type="compositionally biased region" description="Polar residues" evidence="1">
    <location>
        <begin position="341"/>
        <end position="351"/>
    </location>
</feature>
<dbReference type="AlphaFoldDB" id="A0AB34HEE7"/>
<sequence>MFRQRYGIKQQALFHVLAAYSMYDTVSVPTLRPCPFQGVFTLVRGGHCQGMKQVVAVLLMFLSEEDTFWALVQLMTDEKHAAHGFFIPGFPKLLRFQSHHEHVLGSALPQRKRHLTPFLLTLKLWDAYLLEGERVLTAMAYTVLKVHKKSAALERFLKLPLEGLQEFLQDTLSRAWALEDDTVPRQLQASVAELYRTQCDLLPRRWAQLRSPPESPPGAAKEQQQHEGTMGTGLPLGASEAPRLACPPPAQDSPQDRLRPRRWNSLPNLPVNHEATGKWPPDISFEPEGWVPSPAAPGWASPRAAQQAWPCNPTEAPATGSAQPAEGSAAGPRTPLLPCGTCSQRPFQGSDQHGHDGVRAVPQELPQGPARPHDPLTSTSTGKMDAQGPPEDKVTVSTVTPRPREASDAPCCFMLAFLEDGAPLAQHKSLTRKGLAWPEFGPREGGAP</sequence>
<comment type="caution">
    <text evidence="3">The sequence shown here is derived from an EMBL/GenBank/DDBJ whole genome shotgun (WGS) entry which is preliminary data.</text>
</comment>
<dbReference type="GO" id="GO:0031267">
    <property type="term" value="F:small GTPase binding"/>
    <property type="evidence" value="ECO:0007669"/>
    <property type="project" value="TreeGrafter"/>
</dbReference>
<dbReference type="GO" id="GO:0005096">
    <property type="term" value="F:GTPase activator activity"/>
    <property type="evidence" value="ECO:0007669"/>
    <property type="project" value="TreeGrafter"/>
</dbReference>
<dbReference type="Gene3D" id="1.10.8.270">
    <property type="entry name" value="putative rabgap domain of human tbc1 domain family member 14 like domains"/>
    <property type="match status" value="1"/>
</dbReference>
<dbReference type="EMBL" id="JAIQCJ010001303">
    <property type="protein sequence ID" value="KAJ8791237.1"/>
    <property type="molecule type" value="Genomic_DNA"/>
</dbReference>